<proteinExistence type="predicted"/>
<organism evidence="1 2">
    <name type="scientific">Araneus ventricosus</name>
    <name type="common">Orbweaver spider</name>
    <name type="synonym">Epeira ventricosa</name>
    <dbReference type="NCBI Taxonomy" id="182803"/>
    <lineage>
        <taxon>Eukaryota</taxon>
        <taxon>Metazoa</taxon>
        <taxon>Ecdysozoa</taxon>
        <taxon>Arthropoda</taxon>
        <taxon>Chelicerata</taxon>
        <taxon>Arachnida</taxon>
        <taxon>Araneae</taxon>
        <taxon>Araneomorphae</taxon>
        <taxon>Entelegynae</taxon>
        <taxon>Araneoidea</taxon>
        <taxon>Araneidae</taxon>
        <taxon>Araneus</taxon>
    </lineage>
</organism>
<dbReference type="EMBL" id="BGPR01126978">
    <property type="protein sequence ID" value="GBN36094.1"/>
    <property type="molecule type" value="Genomic_DNA"/>
</dbReference>
<evidence type="ECO:0000313" key="1">
    <source>
        <dbReference type="EMBL" id="GBN36094.1"/>
    </source>
</evidence>
<gene>
    <name evidence="1" type="ORF">AVEN_102325_1</name>
</gene>
<protein>
    <submittedName>
        <fullName evidence="1">Uncharacterized protein</fullName>
    </submittedName>
</protein>
<dbReference type="AlphaFoldDB" id="A0A4Y2NBL4"/>
<evidence type="ECO:0000313" key="2">
    <source>
        <dbReference type="Proteomes" id="UP000499080"/>
    </source>
</evidence>
<reference evidence="1 2" key="1">
    <citation type="journal article" date="2019" name="Sci. Rep.">
        <title>Orb-weaving spider Araneus ventricosus genome elucidates the spidroin gene catalogue.</title>
        <authorList>
            <person name="Kono N."/>
            <person name="Nakamura H."/>
            <person name="Ohtoshi R."/>
            <person name="Moran D.A.P."/>
            <person name="Shinohara A."/>
            <person name="Yoshida Y."/>
            <person name="Fujiwara M."/>
            <person name="Mori M."/>
            <person name="Tomita M."/>
            <person name="Arakawa K."/>
        </authorList>
    </citation>
    <scope>NUCLEOTIDE SEQUENCE [LARGE SCALE GENOMIC DNA]</scope>
</reference>
<comment type="caution">
    <text evidence="1">The sequence shown here is derived from an EMBL/GenBank/DDBJ whole genome shotgun (WGS) entry which is preliminary data.</text>
</comment>
<accession>A0A4Y2NBL4</accession>
<keyword evidence="2" id="KW-1185">Reference proteome</keyword>
<sequence>MEKQLKCVLKMLSLEELALRRVAIGLWSDSNILASISKFRLFGFSTLERKEDWQEIIEDKIKDKMLQLELPASIMKELIDIVRPISLDIRRWKIVYQGYFFASNEEIGLPDSAKLCFTSAGSVDYRRTAEELVRCKALGVVRRYKIACLHCLEDYIPLLWEELPEERREFFCNKKFTSPYLEFCWPHIFKGEHSKLDYLLTASNRNLTTFNQCAFEFLAERRCKTAAEYFFQKLTHEEKGASLMRTAHALLAKSSMENLPEETLSDALCYLLSVMTPEQQTEIVKAQPIKVLLCFLDWQWQDLFLENADLIWTFLPPRAYRDLLKKMINIYSDFYFPKLFQEFFIQSPLDFKKCLIDPKSAFPFLSIFFESEDSESIEVIFRNVDGADRVKLVFHPSVLKFFYESILIDRWHMVEVCLREAKLSKEDGERLKKAFLKCNGIGRIEWENRKLKRFFDFLDETNESADKEKKAQKRKLENCCAE</sequence>
<name>A0A4Y2NBL4_ARAVE</name>
<dbReference type="Proteomes" id="UP000499080">
    <property type="component" value="Unassembled WGS sequence"/>
</dbReference>